<proteinExistence type="predicted"/>
<accession>A0A838L4S3</accession>
<gene>
    <name evidence="2" type="ORF">HZF05_09695</name>
</gene>
<evidence type="ECO:0000256" key="1">
    <source>
        <dbReference type="SAM" id="MobiDB-lite"/>
    </source>
</evidence>
<protein>
    <submittedName>
        <fullName evidence="2">Uncharacterized protein</fullName>
    </submittedName>
</protein>
<dbReference type="Proteomes" id="UP000570166">
    <property type="component" value="Unassembled WGS sequence"/>
</dbReference>
<dbReference type="EMBL" id="JACEIB010000006">
    <property type="protein sequence ID" value="MBA2934371.1"/>
    <property type="molecule type" value="Genomic_DNA"/>
</dbReference>
<organism evidence="2 3">
    <name type="scientific">Sphingomonas chungangi</name>
    <dbReference type="NCBI Taxonomy" id="2683589"/>
    <lineage>
        <taxon>Bacteria</taxon>
        <taxon>Pseudomonadati</taxon>
        <taxon>Pseudomonadota</taxon>
        <taxon>Alphaproteobacteria</taxon>
        <taxon>Sphingomonadales</taxon>
        <taxon>Sphingomonadaceae</taxon>
        <taxon>Sphingomonas</taxon>
    </lineage>
</organism>
<comment type="caution">
    <text evidence="2">The sequence shown here is derived from an EMBL/GenBank/DDBJ whole genome shotgun (WGS) entry which is preliminary data.</text>
</comment>
<evidence type="ECO:0000313" key="3">
    <source>
        <dbReference type="Proteomes" id="UP000570166"/>
    </source>
</evidence>
<feature type="compositionally biased region" description="Polar residues" evidence="1">
    <location>
        <begin position="56"/>
        <end position="65"/>
    </location>
</feature>
<reference evidence="2 3" key="1">
    <citation type="submission" date="2020-07" db="EMBL/GenBank/DDBJ databases">
        <authorList>
            <person name="Sun Q."/>
        </authorList>
    </citation>
    <scope>NUCLEOTIDE SEQUENCE [LARGE SCALE GENOMIC DNA]</scope>
    <source>
        <strain evidence="2 3">CGMCC 1.13654</strain>
    </source>
</reference>
<sequence length="78" mass="8414">MFICTERPTVDGGCLDRAARFRQEGNVGSHVFAEEADRWDGSVRSAGRCAADLNRTPANGTQQLGTGTGAFRVPMQLE</sequence>
<dbReference type="RefSeq" id="WP_160365859.1">
    <property type="nucleotide sequence ID" value="NZ_JACEIB010000006.1"/>
</dbReference>
<name>A0A838L4S3_9SPHN</name>
<evidence type="ECO:0000313" key="2">
    <source>
        <dbReference type="EMBL" id="MBA2934371.1"/>
    </source>
</evidence>
<feature type="region of interest" description="Disordered" evidence="1">
    <location>
        <begin position="54"/>
        <end position="78"/>
    </location>
</feature>
<keyword evidence="3" id="KW-1185">Reference proteome</keyword>
<dbReference type="AlphaFoldDB" id="A0A838L4S3"/>